<reference evidence="1 2" key="1">
    <citation type="submission" date="2019-04" db="EMBL/GenBank/DDBJ databases">
        <title>Draft genome of the big-headed turtle Platysternon megacephalum.</title>
        <authorList>
            <person name="Gong S."/>
        </authorList>
    </citation>
    <scope>NUCLEOTIDE SEQUENCE [LARGE SCALE GENOMIC DNA]</scope>
    <source>
        <strain evidence="1">DO16091913</strain>
        <tissue evidence="1">Muscle</tissue>
    </source>
</reference>
<gene>
    <name evidence="1" type="ORF">DR999_PMT00924</name>
</gene>
<sequence length="105" mass="12025">MCISDKLHVQSNPSLTEINGRFCIMVIGSHDYLERQTATERQSMEAQFTPQMQLLFVMKWGKFLIFHSSVSHVVPDIDLEKCCSSQCISALIQVNCKLILVMFQQ</sequence>
<evidence type="ECO:0000313" key="2">
    <source>
        <dbReference type="Proteomes" id="UP000297703"/>
    </source>
</evidence>
<evidence type="ECO:0000313" key="1">
    <source>
        <dbReference type="EMBL" id="TFK15614.1"/>
    </source>
</evidence>
<dbReference type="Proteomes" id="UP000297703">
    <property type="component" value="Unassembled WGS sequence"/>
</dbReference>
<protein>
    <submittedName>
        <fullName evidence="1">Fibronectin type-III domain-containing protein 3a-like</fullName>
    </submittedName>
</protein>
<dbReference type="EMBL" id="QXTE01000004">
    <property type="protein sequence ID" value="TFK15614.1"/>
    <property type="molecule type" value="Genomic_DNA"/>
</dbReference>
<dbReference type="AlphaFoldDB" id="A0A4D9FE07"/>
<organism evidence="1 2">
    <name type="scientific">Platysternon megacephalum</name>
    <name type="common">big-headed turtle</name>
    <dbReference type="NCBI Taxonomy" id="55544"/>
    <lineage>
        <taxon>Eukaryota</taxon>
        <taxon>Metazoa</taxon>
        <taxon>Chordata</taxon>
        <taxon>Craniata</taxon>
        <taxon>Vertebrata</taxon>
        <taxon>Euteleostomi</taxon>
        <taxon>Archelosauria</taxon>
        <taxon>Testudinata</taxon>
        <taxon>Testudines</taxon>
        <taxon>Cryptodira</taxon>
        <taxon>Durocryptodira</taxon>
        <taxon>Testudinoidea</taxon>
        <taxon>Platysternidae</taxon>
        <taxon>Platysternon</taxon>
    </lineage>
</organism>
<proteinExistence type="predicted"/>
<keyword evidence="2" id="KW-1185">Reference proteome</keyword>
<reference evidence="1 2" key="2">
    <citation type="submission" date="2019-04" db="EMBL/GenBank/DDBJ databases">
        <title>The genome sequence of big-headed turtle.</title>
        <authorList>
            <person name="Gong S."/>
        </authorList>
    </citation>
    <scope>NUCLEOTIDE SEQUENCE [LARGE SCALE GENOMIC DNA]</scope>
    <source>
        <strain evidence="1">DO16091913</strain>
        <tissue evidence="1">Muscle</tissue>
    </source>
</reference>
<comment type="caution">
    <text evidence="1">The sequence shown here is derived from an EMBL/GenBank/DDBJ whole genome shotgun (WGS) entry which is preliminary data.</text>
</comment>
<name>A0A4D9FE07_9SAUR</name>
<accession>A0A4D9FE07</accession>